<evidence type="ECO:0000313" key="2">
    <source>
        <dbReference type="EMBL" id="RPE35399.1"/>
    </source>
</evidence>
<feature type="compositionally biased region" description="Low complexity" evidence="1">
    <location>
        <begin position="27"/>
        <end position="45"/>
    </location>
</feature>
<dbReference type="EMBL" id="RKQG01000001">
    <property type="protein sequence ID" value="RPE35399.1"/>
    <property type="molecule type" value="Genomic_DNA"/>
</dbReference>
<dbReference type="RefSeq" id="WP_123818875.1">
    <property type="nucleotide sequence ID" value="NZ_RKQG01000001.1"/>
</dbReference>
<feature type="compositionally biased region" description="Low complexity" evidence="1">
    <location>
        <begin position="84"/>
        <end position="101"/>
    </location>
</feature>
<feature type="compositionally biased region" description="Acidic residues" evidence="1">
    <location>
        <begin position="145"/>
        <end position="169"/>
    </location>
</feature>
<organism evidence="2 3">
    <name type="scientific">Kitasatospora cineracea</name>
    <dbReference type="NCBI Taxonomy" id="88074"/>
    <lineage>
        <taxon>Bacteria</taxon>
        <taxon>Bacillati</taxon>
        <taxon>Actinomycetota</taxon>
        <taxon>Actinomycetes</taxon>
        <taxon>Kitasatosporales</taxon>
        <taxon>Streptomycetaceae</taxon>
        <taxon>Kitasatospora</taxon>
    </lineage>
</organism>
<gene>
    <name evidence="2" type="ORF">EDD38_3748</name>
</gene>
<comment type="caution">
    <text evidence="2">The sequence shown here is derived from an EMBL/GenBank/DDBJ whole genome shotgun (WGS) entry which is preliminary data.</text>
</comment>
<protein>
    <submittedName>
        <fullName evidence="2">Protein phosphatase 2C-like protein</fullName>
    </submittedName>
</protein>
<dbReference type="AlphaFoldDB" id="A0A3N4RWP5"/>
<feature type="compositionally biased region" description="Pro residues" evidence="1">
    <location>
        <begin position="177"/>
        <end position="204"/>
    </location>
</feature>
<keyword evidence="3" id="KW-1185">Reference proteome</keyword>
<feature type="region of interest" description="Disordered" evidence="1">
    <location>
        <begin position="1"/>
        <end position="243"/>
    </location>
</feature>
<evidence type="ECO:0000256" key="1">
    <source>
        <dbReference type="SAM" id="MobiDB-lite"/>
    </source>
</evidence>
<dbReference type="Proteomes" id="UP000266906">
    <property type="component" value="Unassembled WGS sequence"/>
</dbReference>
<accession>A0A3N4RWP5</accession>
<evidence type="ECO:0000313" key="3">
    <source>
        <dbReference type="Proteomes" id="UP000266906"/>
    </source>
</evidence>
<proteinExistence type="predicted"/>
<sequence length="532" mass="54997">MNEQGPPRQPRPDDAWWHTVYAGPAGTLPDTPAADAGADTGTVDDWFTTAAGLIAPQRRPEPEAPAPEPEAPGSGAPEPEREAAAAAETVEVAEAEAAVEPQPGPTPRSWAEAAWPELQPNLSKEPAAPTPTLTDLPTAPPEPSPEPEPEPEPSLEPEPEPSPEPEPEAVTEHEPEPAPVPTPAPASAPTPAPASAPTPAPAPAPTVVVGAPPPDRAAPWSGRPQAPTVPHVGERPPTYAPEPTSLPAADPAGLAALVPDTAIDGAGFAGTTLRAVSIRGDSARYRGEPRTDALLTVRFGEGEEALVLAVLAAPARRANAQWGSAAAAEAARQLAAAIGRSRAELAADLRAGARDRLRYGLQRIALQAAVQLRSAAEQAAQDGDGDGPAGLPPEETASLHCLLMSADPAATHRAAFGTGPGGLYLLRSGHWIDAYAARLLHHPDGQPPLPPASMPAPRPFRFRLVPATSGDILLLCTPGLAAPIAEEPAVAHFLSSHWAHPHPPGTVDFLRQIQVRAKGYADDRTAAAVWTE</sequence>
<feature type="compositionally biased region" description="Low complexity" evidence="1">
    <location>
        <begin position="125"/>
        <end position="137"/>
    </location>
</feature>
<reference evidence="2 3" key="1">
    <citation type="submission" date="2018-11" db="EMBL/GenBank/DDBJ databases">
        <title>Sequencing the genomes of 1000 actinobacteria strains.</title>
        <authorList>
            <person name="Klenk H.-P."/>
        </authorList>
    </citation>
    <scope>NUCLEOTIDE SEQUENCE [LARGE SCALE GENOMIC DNA]</scope>
    <source>
        <strain evidence="2 3">DSM 44781</strain>
    </source>
</reference>
<name>A0A3N4RWP5_9ACTN</name>